<feature type="compositionally biased region" description="Polar residues" evidence="1">
    <location>
        <begin position="239"/>
        <end position="253"/>
    </location>
</feature>
<protein>
    <submittedName>
        <fullName evidence="4">SPOR domain-containing protein</fullName>
    </submittedName>
</protein>
<dbReference type="RefSeq" id="WP_206928504.1">
    <property type="nucleotide sequence ID" value="NZ_JAEKJW010000004.1"/>
</dbReference>
<dbReference type="AlphaFoldDB" id="A0A8I1SLA2"/>
<feature type="compositionally biased region" description="Low complexity" evidence="1">
    <location>
        <begin position="127"/>
        <end position="145"/>
    </location>
</feature>
<feature type="compositionally biased region" description="Basic and acidic residues" evidence="1">
    <location>
        <begin position="42"/>
        <end position="58"/>
    </location>
</feature>
<keyword evidence="2" id="KW-0472">Membrane</keyword>
<dbReference type="Pfam" id="PF05036">
    <property type="entry name" value="SPOR"/>
    <property type="match status" value="1"/>
</dbReference>
<dbReference type="SUPFAM" id="SSF110997">
    <property type="entry name" value="Sporulation related repeat"/>
    <property type="match status" value="1"/>
</dbReference>
<name>A0A8I1SLA2_9PROT</name>
<feature type="domain" description="SPOR" evidence="3">
    <location>
        <begin position="286"/>
        <end position="366"/>
    </location>
</feature>
<organism evidence="4 5">
    <name type="scientific">Thalassospira povalilytica</name>
    <dbReference type="NCBI Taxonomy" id="732237"/>
    <lineage>
        <taxon>Bacteria</taxon>
        <taxon>Pseudomonadati</taxon>
        <taxon>Pseudomonadota</taxon>
        <taxon>Alphaproteobacteria</taxon>
        <taxon>Rhodospirillales</taxon>
        <taxon>Thalassospiraceae</taxon>
        <taxon>Thalassospira</taxon>
    </lineage>
</organism>
<feature type="compositionally biased region" description="Low complexity" evidence="1">
    <location>
        <begin position="218"/>
        <end position="238"/>
    </location>
</feature>
<feature type="region of interest" description="Disordered" evidence="1">
    <location>
        <begin position="1"/>
        <end position="59"/>
    </location>
</feature>
<dbReference type="Proteomes" id="UP000664405">
    <property type="component" value="Unassembled WGS sequence"/>
</dbReference>
<keyword evidence="2" id="KW-1133">Transmembrane helix</keyword>
<dbReference type="Gene3D" id="3.30.70.1070">
    <property type="entry name" value="Sporulation related repeat"/>
    <property type="match status" value="1"/>
</dbReference>
<comment type="caution">
    <text evidence="4">The sequence shown here is derived from an EMBL/GenBank/DDBJ whole genome shotgun (WGS) entry which is preliminary data.</text>
</comment>
<dbReference type="InterPro" id="IPR036680">
    <property type="entry name" value="SPOR-like_sf"/>
</dbReference>
<evidence type="ECO:0000256" key="1">
    <source>
        <dbReference type="SAM" id="MobiDB-lite"/>
    </source>
</evidence>
<feature type="compositionally biased region" description="Low complexity" evidence="1">
    <location>
        <begin position="254"/>
        <end position="272"/>
    </location>
</feature>
<accession>A0A8I1SLA2</accession>
<dbReference type="InterPro" id="IPR007730">
    <property type="entry name" value="SPOR-like_dom"/>
</dbReference>
<gene>
    <name evidence="4" type="ORF">JF547_20620</name>
</gene>
<keyword evidence="2" id="KW-0812">Transmembrane</keyword>
<dbReference type="GO" id="GO:0042834">
    <property type="term" value="F:peptidoglycan binding"/>
    <property type="evidence" value="ECO:0007669"/>
    <property type="project" value="InterPro"/>
</dbReference>
<sequence>MAKFMVGEDQTNKPDLRATPQPDSEPESGQKDAPLPAFIYGRDGHGDGNGRDGRRTGDRQNFNARIADMDRKTLLGLVTGAGMLGLVLFFAGMLVGAGLFMDSDDGATNAALEKPPVEMLATEPDEPVVVSEPVPQSPTTTPETVAEIAESSDDPVGDLIAQRSAALENSDEASSDGDAAATTSGAGDAGGAASEMTANDTAGDGETLSAPEIREVGEAPAAPDAPEAPAVESSAATAQGTNDQAAGENSASSEPTKADAAPAAPAKQETAARTSATQNDEAEGATNGETPFSVQVGAFKVHENASQRAEELRKKGLEVAVVVRGAADDSAWYYVRIGKYATLKQARDDAAKIKKDHALDGFPVRAEPNDREVD</sequence>
<proteinExistence type="predicted"/>
<feature type="compositionally biased region" description="Low complexity" evidence="1">
    <location>
        <begin position="176"/>
        <end position="195"/>
    </location>
</feature>
<dbReference type="PROSITE" id="PS51724">
    <property type="entry name" value="SPOR"/>
    <property type="match status" value="1"/>
</dbReference>
<feature type="transmembrane region" description="Helical" evidence="2">
    <location>
        <begin position="74"/>
        <end position="101"/>
    </location>
</feature>
<reference evidence="4" key="1">
    <citation type="submission" date="2020-12" db="EMBL/GenBank/DDBJ databases">
        <title>Oil enriched cultivation method for isolating marine PHA-producing bacteria.</title>
        <authorList>
            <person name="Zheng W."/>
            <person name="Yu S."/>
            <person name="Huang Y."/>
        </authorList>
    </citation>
    <scope>NUCLEOTIDE SEQUENCE</scope>
    <source>
        <strain evidence="4">SY-2-3</strain>
    </source>
</reference>
<evidence type="ECO:0000256" key="2">
    <source>
        <dbReference type="SAM" id="Phobius"/>
    </source>
</evidence>
<evidence type="ECO:0000313" key="5">
    <source>
        <dbReference type="Proteomes" id="UP000664405"/>
    </source>
</evidence>
<feature type="region of interest" description="Disordered" evidence="1">
    <location>
        <begin position="121"/>
        <end position="291"/>
    </location>
</feature>
<evidence type="ECO:0000313" key="4">
    <source>
        <dbReference type="EMBL" id="MBN8198879.1"/>
    </source>
</evidence>
<dbReference type="EMBL" id="JAEKJW010000004">
    <property type="protein sequence ID" value="MBN8198879.1"/>
    <property type="molecule type" value="Genomic_DNA"/>
</dbReference>
<evidence type="ECO:0000259" key="3">
    <source>
        <dbReference type="PROSITE" id="PS51724"/>
    </source>
</evidence>